<accession>A0ABW9JB46</accession>
<gene>
    <name evidence="1" type="ORF">E6A44_019525</name>
</gene>
<evidence type="ECO:0000313" key="2">
    <source>
        <dbReference type="Proteomes" id="UP001517247"/>
    </source>
</evidence>
<evidence type="ECO:0000313" key="1">
    <source>
        <dbReference type="EMBL" id="MFN0257784.1"/>
    </source>
</evidence>
<keyword evidence="2" id="KW-1185">Reference proteome</keyword>
<dbReference type="Proteomes" id="UP001517247">
    <property type="component" value="Unassembled WGS sequence"/>
</dbReference>
<protein>
    <submittedName>
        <fullName evidence="1">Uncharacterized protein</fullName>
    </submittedName>
</protein>
<comment type="caution">
    <text evidence="1">The sequence shown here is derived from an EMBL/GenBank/DDBJ whole genome shotgun (WGS) entry which is preliminary data.</text>
</comment>
<dbReference type="EMBL" id="SSHJ02000011">
    <property type="protein sequence ID" value="MFN0257784.1"/>
    <property type="molecule type" value="Genomic_DNA"/>
</dbReference>
<organism evidence="1 2">
    <name type="scientific">Pedobacter ureilyticus</name>
    <dbReference type="NCBI Taxonomy" id="1393051"/>
    <lineage>
        <taxon>Bacteria</taxon>
        <taxon>Pseudomonadati</taxon>
        <taxon>Bacteroidota</taxon>
        <taxon>Sphingobacteriia</taxon>
        <taxon>Sphingobacteriales</taxon>
        <taxon>Sphingobacteriaceae</taxon>
        <taxon>Pedobacter</taxon>
    </lineage>
</organism>
<reference evidence="1 2" key="1">
    <citation type="submission" date="2024-12" db="EMBL/GenBank/DDBJ databases">
        <authorList>
            <person name="Hu S."/>
        </authorList>
    </citation>
    <scope>NUCLEOTIDE SEQUENCE [LARGE SCALE GENOMIC DNA]</scope>
    <source>
        <strain evidence="1 2">THG-T11</strain>
    </source>
</reference>
<sequence length="62" mass="7218">IKLFSFPFVIAFQASPLPPKRSAKVEKNYPPAIQTALFIPKNHITHWTTTRKNDGDLPKWKW</sequence>
<dbReference type="RefSeq" id="WP_211659925.1">
    <property type="nucleotide sequence ID" value="NZ_SSHJ02000011.1"/>
</dbReference>
<name>A0ABW9JB46_9SPHI</name>
<proteinExistence type="predicted"/>
<feature type="non-terminal residue" evidence="1">
    <location>
        <position position="1"/>
    </location>
</feature>